<evidence type="ECO:0000313" key="3">
    <source>
        <dbReference type="Proteomes" id="UP000026961"/>
    </source>
</evidence>
<protein>
    <submittedName>
        <fullName evidence="2">Uncharacterized protein</fullName>
    </submittedName>
</protein>
<reference evidence="2" key="2">
    <citation type="submission" date="2018-05" db="EMBL/GenBank/DDBJ databases">
        <title>OgluRS3 (Oryza glumaepatula Reference Sequence Version 3).</title>
        <authorList>
            <person name="Zhang J."/>
            <person name="Kudrna D."/>
            <person name="Lee S."/>
            <person name="Talag J."/>
            <person name="Welchert J."/>
            <person name="Wing R.A."/>
        </authorList>
    </citation>
    <scope>NUCLEOTIDE SEQUENCE [LARGE SCALE GENOMIC DNA]</scope>
</reference>
<reference evidence="2" key="1">
    <citation type="submission" date="2015-04" db="UniProtKB">
        <authorList>
            <consortium name="EnsemblPlants"/>
        </authorList>
    </citation>
    <scope>IDENTIFICATION</scope>
</reference>
<dbReference type="HOGENOM" id="CLU_100775_0_0_1"/>
<feature type="transmembrane region" description="Helical" evidence="1">
    <location>
        <begin position="169"/>
        <end position="191"/>
    </location>
</feature>
<dbReference type="EnsemblPlants" id="OGLUM04G11960.1">
    <property type="protein sequence ID" value="OGLUM04G11960.1"/>
    <property type="gene ID" value="OGLUM04G11960"/>
</dbReference>
<dbReference type="AlphaFoldDB" id="A0A0D9ZKM6"/>
<keyword evidence="1" id="KW-0472">Membrane</keyword>
<feature type="transmembrane region" description="Helical" evidence="1">
    <location>
        <begin position="203"/>
        <end position="226"/>
    </location>
</feature>
<organism evidence="2">
    <name type="scientific">Oryza glumipatula</name>
    <dbReference type="NCBI Taxonomy" id="40148"/>
    <lineage>
        <taxon>Eukaryota</taxon>
        <taxon>Viridiplantae</taxon>
        <taxon>Streptophyta</taxon>
        <taxon>Embryophyta</taxon>
        <taxon>Tracheophyta</taxon>
        <taxon>Spermatophyta</taxon>
        <taxon>Magnoliopsida</taxon>
        <taxon>Liliopsida</taxon>
        <taxon>Poales</taxon>
        <taxon>Poaceae</taxon>
        <taxon>BOP clade</taxon>
        <taxon>Oryzoideae</taxon>
        <taxon>Oryzeae</taxon>
        <taxon>Oryzinae</taxon>
        <taxon>Oryza</taxon>
    </lineage>
</organism>
<sequence>MTILAYEYVQQHVVLAAVSFHFTCAYITIPLKPRNPLRANSNPRQSHPPMKKQAAAARCNALFVDRFEKIMMYPLVASLEYIFCFGGWTASCVVFFHLIVSFYGTEMTENLCSCDGMTAEEAAAMRGVEACILLSCAAQMAAAAAAMALTTATATWGQRPRRARAVRRASASVALAVAGLTLWLWCVYLRFLPGLRCFRCFGVLRRVAVAAVALGFATPVFAFVALGSHAVVRGDEAEWDE</sequence>
<name>A0A0D9ZKM6_9ORYZ</name>
<feature type="transmembrane region" description="Helical" evidence="1">
    <location>
        <begin position="79"/>
        <end position="100"/>
    </location>
</feature>
<evidence type="ECO:0000256" key="1">
    <source>
        <dbReference type="SAM" id="Phobius"/>
    </source>
</evidence>
<evidence type="ECO:0000313" key="2">
    <source>
        <dbReference type="EnsemblPlants" id="OGLUM04G11960.1"/>
    </source>
</evidence>
<accession>A0A0D9ZKM6</accession>
<keyword evidence="3" id="KW-1185">Reference proteome</keyword>
<feature type="transmembrane region" description="Helical" evidence="1">
    <location>
        <begin position="132"/>
        <end position="157"/>
    </location>
</feature>
<feature type="transmembrane region" description="Helical" evidence="1">
    <location>
        <begin position="12"/>
        <end position="31"/>
    </location>
</feature>
<dbReference type="Proteomes" id="UP000026961">
    <property type="component" value="Chromosome 4"/>
</dbReference>
<dbReference type="Gramene" id="OGLUM04G11960.1">
    <property type="protein sequence ID" value="OGLUM04G11960.1"/>
    <property type="gene ID" value="OGLUM04G11960"/>
</dbReference>
<keyword evidence="1" id="KW-1133">Transmembrane helix</keyword>
<proteinExistence type="predicted"/>
<keyword evidence="1" id="KW-0812">Transmembrane</keyword>